<accession>A0A1A9EUM6</accession>
<dbReference type="RefSeq" id="WP_067377379.1">
    <property type="nucleotide sequence ID" value="NZ_CP015839.1"/>
</dbReference>
<dbReference type="InterPro" id="IPR050204">
    <property type="entry name" value="AraC_XylS_family_regulators"/>
</dbReference>
<dbReference type="GO" id="GO:0043565">
    <property type="term" value="F:sequence-specific DNA binding"/>
    <property type="evidence" value="ECO:0007669"/>
    <property type="project" value="InterPro"/>
</dbReference>
<dbReference type="KEGG" id="mars:A8C75_02015"/>
<dbReference type="STRING" id="1821621.A8C75_02015"/>
<organism evidence="5 6">
    <name type="scientific">Marinobacterium aestuarii</name>
    <dbReference type="NCBI Taxonomy" id="1821621"/>
    <lineage>
        <taxon>Bacteria</taxon>
        <taxon>Pseudomonadati</taxon>
        <taxon>Pseudomonadota</taxon>
        <taxon>Gammaproteobacteria</taxon>
        <taxon>Oceanospirillales</taxon>
        <taxon>Oceanospirillaceae</taxon>
        <taxon>Marinobacterium</taxon>
    </lineage>
</organism>
<dbReference type="AlphaFoldDB" id="A0A1A9EUM6"/>
<evidence type="ECO:0000313" key="5">
    <source>
        <dbReference type="EMBL" id="ANG61358.1"/>
    </source>
</evidence>
<dbReference type="Proteomes" id="UP000078070">
    <property type="component" value="Chromosome"/>
</dbReference>
<dbReference type="PANTHER" id="PTHR46796:SF10">
    <property type="entry name" value="TRANSCRIPTIONAL ACTIVATOR FEAR"/>
    <property type="match status" value="1"/>
</dbReference>
<evidence type="ECO:0000256" key="1">
    <source>
        <dbReference type="ARBA" id="ARBA00023015"/>
    </source>
</evidence>
<dbReference type="InterPro" id="IPR018060">
    <property type="entry name" value="HTH_AraC"/>
</dbReference>
<dbReference type="OrthoDB" id="5740883at2"/>
<dbReference type="InterPro" id="IPR020449">
    <property type="entry name" value="Tscrpt_reg_AraC-type_HTH"/>
</dbReference>
<name>A0A1A9EUM6_9GAMM</name>
<keyword evidence="1" id="KW-0805">Transcription regulation</keyword>
<keyword evidence="2" id="KW-0238">DNA-binding</keyword>
<dbReference type="Gene3D" id="1.10.10.60">
    <property type="entry name" value="Homeodomain-like"/>
    <property type="match status" value="1"/>
</dbReference>
<dbReference type="PROSITE" id="PS01124">
    <property type="entry name" value="HTH_ARAC_FAMILY_2"/>
    <property type="match status" value="1"/>
</dbReference>
<dbReference type="InterPro" id="IPR009057">
    <property type="entry name" value="Homeodomain-like_sf"/>
</dbReference>
<gene>
    <name evidence="5" type="ORF">A8C75_02015</name>
</gene>
<evidence type="ECO:0000259" key="4">
    <source>
        <dbReference type="PROSITE" id="PS01124"/>
    </source>
</evidence>
<keyword evidence="6" id="KW-1185">Reference proteome</keyword>
<reference evidence="5 6" key="2">
    <citation type="journal article" date="2018" name="Int. J. Syst. Evol. Microbiol.">
        <title>Marinobacterium aestuarii sp. nov., a benzene-degrading marine bacterium isolated from estuary sediment.</title>
        <authorList>
            <person name="Bae S.S."/>
            <person name="Jung J."/>
            <person name="Chung D."/>
            <person name="Baek K."/>
        </authorList>
    </citation>
    <scope>NUCLEOTIDE SEQUENCE [LARGE SCALE GENOMIC DNA]</scope>
    <source>
        <strain evidence="5 6">ST58-10</strain>
    </source>
</reference>
<dbReference type="Pfam" id="PF12833">
    <property type="entry name" value="HTH_18"/>
    <property type="match status" value="1"/>
</dbReference>
<evidence type="ECO:0000256" key="3">
    <source>
        <dbReference type="ARBA" id="ARBA00023163"/>
    </source>
</evidence>
<dbReference type="PRINTS" id="PR00032">
    <property type="entry name" value="HTHARAC"/>
</dbReference>
<reference evidence="6" key="1">
    <citation type="submission" date="2016-05" db="EMBL/GenBank/DDBJ databases">
        <authorList>
            <person name="Baek K."/>
            <person name="Yang S.-J."/>
        </authorList>
    </citation>
    <scope>NUCLEOTIDE SEQUENCE [LARGE SCALE GENOMIC DNA]</scope>
    <source>
        <strain evidence="6">ST58-10</strain>
    </source>
</reference>
<dbReference type="SMART" id="SM00342">
    <property type="entry name" value="HTH_ARAC"/>
    <property type="match status" value="1"/>
</dbReference>
<dbReference type="SUPFAM" id="SSF46689">
    <property type="entry name" value="Homeodomain-like"/>
    <property type="match status" value="2"/>
</dbReference>
<keyword evidence="3" id="KW-0804">Transcription</keyword>
<proteinExistence type="predicted"/>
<evidence type="ECO:0000313" key="6">
    <source>
        <dbReference type="Proteomes" id="UP000078070"/>
    </source>
</evidence>
<dbReference type="GO" id="GO:0003700">
    <property type="term" value="F:DNA-binding transcription factor activity"/>
    <property type="evidence" value="ECO:0007669"/>
    <property type="project" value="InterPro"/>
</dbReference>
<feature type="domain" description="HTH araC/xylS-type" evidence="4">
    <location>
        <begin position="153"/>
        <end position="250"/>
    </location>
</feature>
<dbReference type="EMBL" id="CP015839">
    <property type="protein sequence ID" value="ANG61358.1"/>
    <property type="molecule type" value="Genomic_DNA"/>
</dbReference>
<dbReference type="PANTHER" id="PTHR46796">
    <property type="entry name" value="HTH-TYPE TRANSCRIPTIONAL ACTIVATOR RHAS-RELATED"/>
    <property type="match status" value="1"/>
</dbReference>
<evidence type="ECO:0000256" key="2">
    <source>
        <dbReference type="ARBA" id="ARBA00023125"/>
    </source>
</evidence>
<protein>
    <recommendedName>
        <fullName evidence="4">HTH araC/xylS-type domain-containing protein</fullName>
    </recommendedName>
</protein>
<sequence length="256" mass="28352">MVKAADILTLPDSAHSHDHGYHQLVLGLEGQTAFELEGLGQRVSPSMGCVVPSSIAHAFCGIGSNSILVINLATSQSVSREERERINRLFDQAAYFDMNSHLQVLANAVSREIRQYPNDPMLARACSNMLICTLGNHIATRAPARKPGLLDLDLINEYIQLNLQRKISVAHLAAVACLSSSQFHELFKRQAGMTPHQFLLIKRLTAARTLLEQGYSVSHATEQCGFANQSAFTHAFRRHFGETPARYRQQTAFQTP</sequence>